<feature type="active site" evidence="4">
    <location>
        <position position="162"/>
    </location>
</feature>
<dbReference type="Proteomes" id="UP000248014">
    <property type="component" value="Unassembled WGS sequence"/>
</dbReference>
<keyword evidence="2 3" id="KW-0862">Zinc</keyword>
<evidence type="ECO:0000256" key="1">
    <source>
        <dbReference type="ARBA" id="ARBA00022723"/>
    </source>
</evidence>
<dbReference type="RefSeq" id="WP_110298329.1">
    <property type="nucleotide sequence ID" value="NZ_QJJM01000005.1"/>
</dbReference>
<reference evidence="5 6" key="1">
    <citation type="submission" date="2018-05" db="EMBL/GenBank/DDBJ databases">
        <title>Genomic Encyclopedia of Type Strains, Phase IV (KMG-IV): sequencing the most valuable type-strain genomes for metagenomic binning, comparative biology and taxonomic classification.</title>
        <authorList>
            <person name="Goeker M."/>
        </authorList>
    </citation>
    <scope>NUCLEOTIDE SEQUENCE [LARGE SCALE GENOMIC DNA]</scope>
    <source>
        <strain evidence="5 6">DSM 3183</strain>
    </source>
</reference>
<dbReference type="InterPro" id="IPR051804">
    <property type="entry name" value="Carb_Metab_Reg_Kinase/Isom"/>
</dbReference>
<dbReference type="SUPFAM" id="SSF51182">
    <property type="entry name" value="RmlC-like cupins"/>
    <property type="match status" value="1"/>
</dbReference>
<keyword evidence="1 3" id="KW-0479">Metal-binding</keyword>
<protein>
    <submittedName>
        <fullName evidence="5">Mannose-6-phosphate isomerase type 1</fullName>
    </submittedName>
</protein>
<dbReference type="EMBL" id="QJJM01000005">
    <property type="protein sequence ID" value="PXW76278.1"/>
    <property type="molecule type" value="Genomic_DNA"/>
</dbReference>
<feature type="binding site" evidence="3">
    <location>
        <position position="84"/>
    </location>
    <ligand>
        <name>Zn(2+)</name>
        <dbReference type="ChEBI" id="CHEBI:29105"/>
    </ligand>
</feature>
<dbReference type="OrthoDB" id="9808275at2"/>
<dbReference type="PANTHER" id="PTHR42742">
    <property type="entry name" value="TRANSCRIPTIONAL REPRESSOR MPRA"/>
    <property type="match status" value="1"/>
</dbReference>
<dbReference type="AlphaFoldDB" id="A0A2V3V6C7"/>
<evidence type="ECO:0000256" key="3">
    <source>
        <dbReference type="PIRSR" id="PIRSR036894-1"/>
    </source>
</evidence>
<accession>A0A2V3V6C7</accession>
<evidence type="ECO:0000313" key="5">
    <source>
        <dbReference type="EMBL" id="PXW76278.1"/>
    </source>
</evidence>
<evidence type="ECO:0000256" key="2">
    <source>
        <dbReference type="ARBA" id="ARBA00022833"/>
    </source>
</evidence>
<organism evidence="5 6">
    <name type="scientific">Blastomonas natatoria</name>
    <dbReference type="NCBI Taxonomy" id="34015"/>
    <lineage>
        <taxon>Bacteria</taxon>
        <taxon>Pseudomonadati</taxon>
        <taxon>Pseudomonadota</taxon>
        <taxon>Alphaproteobacteria</taxon>
        <taxon>Sphingomonadales</taxon>
        <taxon>Sphingomonadaceae</taxon>
        <taxon>Blastomonas</taxon>
    </lineage>
</organism>
<comment type="caution">
    <text evidence="5">The sequence shown here is derived from an EMBL/GenBank/DDBJ whole genome shotgun (WGS) entry which is preliminary data.</text>
</comment>
<dbReference type="GO" id="GO:0009298">
    <property type="term" value="P:GDP-mannose biosynthetic process"/>
    <property type="evidence" value="ECO:0007669"/>
    <property type="project" value="InterPro"/>
</dbReference>
<dbReference type="CDD" id="cd07010">
    <property type="entry name" value="cupin_PMI_type_I_N_bac"/>
    <property type="match status" value="1"/>
</dbReference>
<dbReference type="PANTHER" id="PTHR42742:SF3">
    <property type="entry name" value="FRUCTOKINASE"/>
    <property type="match status" value="1"/>
</dbReference>
<comment type="cofactor">
    <cofactor evidence="3">
        <name>Zn(2+)</name>
        <dbReference type="ChEBI" id="CHEBI:29105"/>
    </cofactor>
    <text evidence="3">Binds 1 zinc ion per subunit.</text>
</comment>
<name>A0A2V3V6C7_9SPHN</name>
<keyword evidence="6" id="KW-1185">Reference proteome</keyword>
<evidence type="ECO:0000256" key="4">
    <source>
        <dbReference type="PIRSR" id="PIRSR036894-2"/>
    </source>
</evidence>
<gene>
    <name evidence="5" type="ORF">C7451_10549</name>
</gene>
<dbReference type="InterPro" id="IPR011051">
    <property type="entry name" value="RmlC_Cupin_sf"/>
</dbReference>
<dbReference type="GO" id="GO:0005975">
    <property type="term" value="P:carbohydrate metabolic process"/>
    <property type="evidence" value="ECO:0007669"/>
    <property type="project" value="InterPro"/>
</dbReference>
<dbReference type="PRINTS" id="PR00714">
    <property type="entry name" value="MAN6PISMRASE"/>
</dbReference>
<dbReference type="InterPro" id="IPR016305">
    <property type="entry name" value="Mannose-6-P_Isomerase"/>
</dbReference>
<evidence type="ECO:0000313" key="6">
    <source>
        <dbReference type="Proteomes" id="UP000248014"/>
    </source>
</evidence>
<keyword evidence="5" id="KW-0413">Isomerase</keyword>
<sequence length="274" mass="29851">MTYVERGQKLTTRQVAKPWGRAILPAPFGDAQAERIGEIWFEAAQGPALPLMVKYLFTSEKLSVQVHPNDAQAHAMGLASGKEECWLVLDAEPGAVLGIGTHRPLSSEELRDAAMSGEIEALMDWKPVERGDFFYIPAGTIHAIGAGISLIEVQQNADITYRLYDYGRPRALHLEEAVAVSRAKPYAHALQQKVDLQGEHRLVEGPFFSLLLTSDATARLDGSGPLMVIPLQGSARIERDAAAITVQAGECLAIDSDSRLWASEDARLLLARAN</sequence>
<dbReference type="InterPro" id="IPR014710">
    <property type="entry name" value="RmlC-like_jellyroll"/>
</dbReference>
<dbReference type="GO" id="GO:0004476">
    <property type="term" value="F:mannose-6-phosphate isomerase activity"/>
    <property type="evidence" value="ECO:0007669"/>
    <property type="project" value="InterPro"/>
</dbReference>
<proteinExistence type="predicted"/>
<dbReference type="GO" id="GO:0046872">
    <property type="term" value="F:metal ion binding"/>
    <property type="evidence" value="ECO:0007669"/>
    <property type="project" value="UniProtKB-KW"/>
</dbReference>
<feature type="binding site" evidence="3">
    <location>
        <position position="67"/>
    </location>
    <ligand>
        <name>Zn(2+)</name>
        <dbReference type="ChEBI" id="CHEBI:29105"/>
    </ligand>
</feature>
<dbReference type="PIRSF" id="PIRSF036894">
    <property type="entry name" value="PMI_Firm_short"/>
    <property type="match status" value="1"/>
</dbReference>
<dbReference type="Gene3D" id="2.60.120.10">
    <property type="entry name" value="Jelly Rolls"/>
    <property type="match status" value="1"/>
</dbReference>
<feature type="binding site" evidence="3">
    <location>
        <position position="142"/>
    </location>
    <ligand>
        <name>Zn(2+)</name>
        <dbReference type="ChEBI" id="CHEBI:29105"/>
    </ligand>
</feature>
<dbReference type="InterPro" id="IPR014628">
    <property type="entry name" value="Man6P_isomerase_Firm_short"/>
</dbReference>